<dbReference type="PANTHER" id="PTHR44464">
    <property type="entry name" value="WD REPEAT-CONTAINING PROTEIN 17"/>
    <property type="match status" value="1"/>
</dbReference>
<dbReference type="SUPFAM" id="SSF47095">
    <property type="entry name" value="HMG-box"/>
    <property type="match status" value="1"/>
</dbReference>
<evidence type="ECO:0000313" key="6">
    <source>
        <dbReference type="EMBL" id="MEQ2205519.1"/>
    </source>
</evidence>
<dbReference type="InterPro" id="IPR001680">
    <property type="entry name" value="WD40_rpt"/>
</dbReference>
<dbReference type="InterPro" id="IPR036910">
    <property type="entry name" value="HMG_box_dom_sf"/>
</dbReference>
<dbReference type="InterPro" id="IPR009071">
    <property type="entry name" value="HMG_box_dom"/>
</dbReference>
<dbReference type="PROSITE" id="PS50118">
    <property type="entry name" value="HMG_BOX_2"/>
    <property type="match status" value="1"/>
</dbReference>
<dbReference type="PROSITE" id="PS50082">
    <property type="entry name" value="WD_REPEATS_2"/>
    <property type="match status" value="2"/>
</dbReference>
<dbReference type="Gene3D" id="1.10.30.10">
    <property type="entry name" value="High mobility group box domain"/>
    <property type="match status" value="1"/>
</dbReference>
<keyword evidence="4" id="KW-0238">DNA-binding</keyword>
<dbReference type="InterPro" id="IPR019775">
    <property type="entry name" value="WD40_repeat_CS"/>
</dbReference>
<dbReference type="InterPro" id="IPR015943">
    <property type="entry name" value="WD40/YVTN_repeat-like_dom_sf"/>
</dbReference>
<proteinExistence type="predicted"/>
<dbReference type="EMBL" id="JAHRIN010042124">
    <property type="protein sequence ID" value="MEQ2205519.1"/>
    <property type="molecule type" value="Genomic_DNA"/>
</dbReference>
<dbReference type="Gene3D" id="2.130.10.10">
    <property type="entry name" value="YVTN repeat-like/Quinoprotein amine dehydrogenase"/>
    <property type="match status" value="2"/>
</dbReference>
<dbReference type="SUPFAM" id="SSF50978">
    <property type="entry name" value="WD40 repeat-like"/>
    <property type="match status" value="1"/>
</dbReference>
<evidence type="ECO:0000259" key="5">
    <source>
        <dbReference type="PROSITE" id="PS50118"/>
    </source>
</evidence>
<evidence type="ECO:0000256" key="4">
    <source>
        <dbReference type="PROSITE-ProRule" id="PRU00267"/>
    </source>
</evidence>
<dbReference type="PROSITE" id="PS50294">
    <property type="entry name" value="WD_REPEATS_REGION"/>
    <property type="match status" value="2"/>
</dbReference>
<dbReference type="PRINTS" id="PR00886">
    <property type="entry name" value="HIGHMOBLTY12"/>
</dbReference>
<sequence length="497" mass="55713">MLQKGHRKLIKGSWFVILYEIPSWHEDINLFFFSSAFFVFCSDHRPRIKEENPGISIGDIAKKLGELWATQGAKDKAPYEARAGKLKEKYEKVRMAKVKQVGLLAAGCQPWNKDVCAASGDRFAYCATLAIYIYQVCVHEGSEELLPVHTYLYLTVKPRCLFLSMALFQLDQQYNEFKLRSIMSEHKKTITAISWCPDNPDLFASASADNLLIIWNVAEKKVVARLDNTKGVPVSVSWCWNSADGVAFVSQRGPLYIWDYGGSDPGVTVHKEAHSFLSDICLFRWHPTKKGKLVFGHTDGSLSVFQPGWWTAKVWHASRPSVSPQLLHRFSVWPGSPRLRGCSSLEVGVLRVWNVSRSTPLDSFKLKKTGFHALHVLNSPLAKKGKSRATEAQTPGFFLRRQTQGYPSVLLHGRWCWTLRYGSQEGHVETIFDCKFKPDDPNLLATASFDGTIKIWDTNTLTAVYTSPGNEGVVYSLSWAPGGSAADTQELSANVSI</sequence>
<name>A0ABV0RBJ6_9TELE</name>
<protein>
    <recommendedName>
        <fullName evidence="5">HMG box domain-containing protein</fullName>
    </recommendedName>
</protein>
<dbReference type="Pfam" id="PF00505">
    <property type="entry name" value="HMG_box"/>
    <property type="match status" value="1"/>
</dbReference>
<dbReference type="SMART" id="SM00320">
    <property type="entry name" value="WD40"/>
    <property type="match status" value="4"/>
</dbReference>
<comment type="caution">
    <text evidence="6">The sequence shown here is derived from an EMBL/GenBank/DDBJ whole genome shotgun (WGS) entry which is preliminary data.</text>
</comment>
<accession>A0ABV0RBJ6</accession>
<dbReference type="PROSITE" id="PS00678">
    <property type="entry name" value="WD_REPEATS_1"/>
    <property type="match status" value="1"/>
</dbReference>
<evidence type="ECO:0000256" key="3">
    <source>
        <dbReference type="PROSITE-ProRule" id="PRU00221"/>
    </source>
</evidence>
<feature type="DNA-binding region" description="HMG box" evidence="4">
    <location>
        <begin position="35"/>
        <end position="98"/>
    </location>
</feature>
<keyword evidence="4" id="KW-0539">Nucleus</keyword>
<reference evidence="6 7" key="1">
    <citation type="submission" date="2021-06" db="EMBL/GenBank/DDBJ databases">
        <authorList>
            <person name="Palmer J.M."/>
        </authorList>
    </citation>
    <scope>NUCLEOTIDE SEQUENCE [LARGE SCALE GENOMIC DNA]</scope>
    <source>
        <strain evidence="6 7">XC_2019</strain>
        <tissue evidence="6">Muscle</tissue>
    </source>
</reference>
<dbReference type="Proteomes" id="UP001434883">
    <property type="component" value="Unassembled WGS sequence"/>
</dbReference>
<dbReference type="SMART" id="SM00398">
    <property type="entry name" value="HMG"/>
    <property type="match status" value="1"/>
</dbReference>
<dbReference type="InterPro" id="IPR036322">
    <property type="entry name" value="WD40_repeat_dom_sf"/>
</dbReference>
<organism evidence="6 7">
    <name type="scientific">Xenoophorus captivus</name>
    <dbReference type="NCBI Taxonomy" id="1517983"/>
    <lineage>
        <taxon>Eukaryota</taxon>
        <taxon>Metazoa</taxon>
        <taxon>Chordata</taxon>
        <taxon>Craniata</taxon>
        <taxon>Vertebrata</taxon>
        <taxon>Euteleostomi</taxon>
        <taxon>Actinopterygii</taxon>
        <taxon>Neopterygii</taxon>
        <taxon>Teleostei</taxon>
        <taxon>Neoteleostei</taxon>
        <taxon>Acanthomorphata</taxon>
        <taxon>Ovalentaria</taxon>
        <taxon>Atherinomorphae</taxon>
        <taxon>Cyprinodontiformes</taxon>
        <taxon>Goodeidae</taxon>
        <taxon>Xenoophorus</taxon>
    </lineage>
</organism>
<feature type="repeat" description="WD" evidence="3">
    <location>
        <begin position="424"/>
        <end position="466"/>
    </location>
</feature>
<keyword evidence="2" id="KW-0677">Repeat</keyword>
<keyword evidence="1 3" id="KW-0853">WD repeat</keyword>
<keyword evidence="7" id="KW-1185">Reference proteome</keyword>
<gene>
    <name evidence="6" type="ORF">XENOCAPTIV_001501</name>
</gene>
<evidence type="ECO:0000313" key="7">
    <source>
        <dbReference type="Proteomes" id="UP001434883"/>
    </source>
</evidence>
<dbReference type="CDD" id="cd21979">
    <property type="entry name" value="HMG-box_HMGB_rpt2"/>
    <property type="match status" value="1"/>
</dbReference>
<feature type="domain" description="HMG box" evidence="5">
    <location>
        <begin position="35"/>
        <end position="98"/>
    </location>
</feature>
<evidence type="ECO:0000256" key="1">
    <source>
        <dbReference type="ARBA" id="ARBA00022574"/>
    </source>
</evidence>
<evidence type="ECO:0000256" key="2">
    <source>
        <dbReference type="ARBA" id="ARBA00022737"/>
    </source>
</evidence>
<feature type="repeat" description="WD" evidence="3">
    <location>
        <begin position="183"/>
        <end position="225"/>
    </location>
</feature>
<dbReference type="PANTHER" id="PTHR44464:SF1">
    <property type="entry name" value="WD REPEAT-CONTAINING PROTEIN 17"/>
    <property type="match status" value="1"/>
</dbReference>
<dbReference type="Pfam" id="PF00400">
    <property type="entry name" value="WD40"/>
    <property type="match status" value="2"/>
</dbReference>